<protein>
    <submittedName>
        <fullName evidence="12">Methyl-accepting chemotaxis protein</fullName>
    </submittedName>
</protein>
<dbReference type="GO" id="GO:0007165">
    <property type="term" value="P:signal transduction"/>
    <property type="evidence" value="ECO:0007669"/>
    <property type="project" value="UniProtKB-KW"/>
</dbReference>
<dbReference type="GO" id="GO:0006935">
    <property type="term" value="P:chemotaxis"/>
    <property type="evidence" value="ECO:0007669"/>
    <property type="project" value="InterPro"/>
</dbReference>
<dbReference type="PRINTS" id="PR00260">
    <property type="entry name" value="CHEMTRNSDUCR"/>
</dbReference>
<dbReference type="InterPro" id="IPR004090">
    <property type="entry name" value="Chemotax_Me-accpt_rcpt"/>
</dbReference>
<keyword evidence="2" id="KW-1003">Cell membrane</keyword>
<evidence type="ECO:0000313" key="11">
    <source>
        <dbReference type="EMBL" id="MCY9597310.1"/>
    </source>
</evidence>
<sequence>MKFKQKLALSFAAVLLLTLTVGAIGLYQLTSVNQVYQSLINDRVEKILIIKDLGTTAAEETKNVRGYLLTGNEEHFKSYEQDRQTFKADMSKLQANIHQDKSKELAARLSSLEEQYAGIVDEIAAYKKAEDIRNYTRLVEEKCVPMARQLADTAAELEDFQQAQLNQSVQEISHKVSDIKMLLRVTLLTALVAGIVLAYLITRMIARPVTLVAQAAKRIAEGDLTGDDVRLRQKDEIGQMAGAFNEMKANLRTLLAKINRNAVEVAAASKELSDGSEQAVTGAQQVAESMQDISGTADRQVNQLRENKQAIEESAQGIQRIAESASITVESSEQAALQAEEGRKLLGETVVQMQQIRTTIEQSAEVIHDLGEQSRNIEKITAFIQDIARQTNLLSLNASIEAARAGEHGKGFAVVAGEVKKLAEQTGEASEQIAKGIQRMVQTVAQSVTAMNRGSAEVEAGTRVMNRTGEAFNGIYQAIGAVTGQVQEVSAATEELSAAMEQLLKAEEQLAGLSADISGHSQSVAAVCEEQLASMEEISASSDALSHMAKELQDEIQKFKFEGDEPGAASQPNAHYRGQGELAASAS</sequence>
<gene>
    <name evidence="11" type="ORF">M5X16_16235</name>
    <name evidence="12" type="ORF">PC41400_00885</name>
</gene>
<dbReference type="GO" id="GO:0005886">
    <property type="term" value="C:plasma membrane"/>
    <property type="evidence" value="ECO:0007669"/>
    <property type="project" value="UniProtKB-SubCell"/>
</dbReference>
<dbReference type="RefSeq" id="WP_042231436.1">
    <property type="nucleotide sequence ID" value="NZ_CP026520.1"/>
</dbReference>
<evidence type="ECO:0000256" key="6">
    <source>
        <dbReference type="PROSITE-ProRule" id="PRU00284"/>
    </source>
</evidence>
<reference evidence="12 13" key="1">
    <citation type="submission" date="2018-01" db="EMBL/GenBank/DDBJ databases">
        <title>The whole genome sequencing and assembly of Paenibacillus chitinolyticus KCCM 41400 strain.</title>
        <authorList>
            <person name="Kim J.-Y."/>
            <person name="Park M.-K."/>
            <person name="Lee Y.-J."/>
            <person name="Yi H."/>
            <person name="Bahn Y.-S."/>
            <person name="Kim J.F."/>
            <person name="Lee D.-W."/>
        </authorList>
    </citation>
    <scope>NUCLEOTIDE SEQUENCE [LARGE SCALE GENOMIC DNA]</scope>
    <source>
        <strain evidence="12 13">KCCM 41400</strain>
    </source>
</reference>
<evidence type="ECO:0000313" key="14">
    <source>
        <dbReference type="Proteomes" id="UP001527202"/>
    </source>
</evidence>
<dbReference type="Gene3D" id="1.10.287.950">
    <property type="entry name" value="Methyl-accepting chemotaxis protein"/>
    <property type="match status" value="1"/>
</dbReference>
<keyword evidence="7" id="KW-0175">Coiled coil</keyword>
<keyword evidence="14" id="KW-1185">Reference proteome</keyword>
<evidence type="ECO:0000256" key="5">
    <source>
        <dbReference type="ARBA" id="ARBA00029447"/>
    </source>
</evidence>
<dbReference type="CDD" id="cd06225">
    <property type="entry name" value="HAMP"/>
    <property type="match status" value="1"/>
</dbReference>
<dbReference type="InterPro" id="IPR003660">
    <property type="entry name" value="HAMP_dom"/>
</dbReference>
<dbReference type="InterPro" id="IPR004089">
    <property type="entry name" value="MCPsignal_dom"/>
</dbReference>
<evidence type="ECO:0000313" key="13">
    <source>
        <dbReference type="Proteomes" id="UP000288943"/>
    </source>
</evidence>
<dbReference type="PROSITE" id="PS50885">
    <property type="entry name" value="HAMP"/>
    <property type="match status" value="1"/>
</dbReference>
<dbReference type="InterPro" id="IPR024478">
    <property type="entry name" value="HlyB_4HB_MCP"/>
</dbReference>
<dbReference type="GO" id="GO:0004888">
    <property type="term" value="F:transmembrane signaling receptor activity"/>
    <property type="evidence" value="ECO:0007669"/>
    <property type="project" value="InterPro"/>
</dbReference>
<evidence type="ECO:0000256" key="8">
    <source>
        <dbReference type="SAM" id="MobiDB-lite"/>
    </source>
</evidence>
<dbReference type="SMART" id="SM00283">
    <property type="entry name" value="MA"/>
    <property type="match status" value="1"/>
</dbReference>
<name>A0A410WPL1_9BACL</name>
<dbReference type="CDD" id="cd11386">
    <property type="entry name" value="MCP_signal"/>
    <property type="match status" value="1"/>
</dbReference>
<dbReference type="GeneID" id="95373370"/>
<dbReference type="EMBL" id="JAMDMJ010000018">
    <property type="protein sequence ID" value="MCY9597310.1"/>
    <property type="molecule type" value="Genomic_DNA"/>
</dbReference>
<keyword evidence="4 6" id="KW-0807">Transducer</keyword>
<dbReference type="Gene3D" id="6.10.340.10">
    <property type="match status" value="1"/>
</dbReference>
<dbReference type="AlphaFoldDB" id="A0A410WPL1"/>
<dbReference type="Proteomes" id="UP001527202">
    <property type="component" value="Unassembled WGS sequence"/>
</dbReference>
<dbReference type="Pfam" id="PF00672">
    <property type="entry name" value="HAMP"/>
    <property type="match status" value="1"/>
</dbReference>
<feature type="coiled-coil region" evidence="7">
    <location>
        <begin position="489"/>
        <end position="555"/>
    </location>
</feature>
<dbReference type="KEGG" id="pchi:PC41400_00885"/>
<organism evidence="12 13">
    <name type="scientific">Paenibacillus chitinolyticus</name>
    <dbReference type="NCBI Taxonomy" id="79263"/>
    <lineage>
        <taxon>Bacteria</taxon>
        <taxon>Bacillati</taxon>
        <taxon>Bacillota</taxon>
        <taxon>Bacilli</taxon>
        <taxon>Bacillales</taxon>
        <taxon>Paenibacillaceae</taxon>
        <taxon>Paenibacillus</taxon>
    </lineage>
</organism>
<dbReference type="Pfam" id="PF12729">
    <property type="entry name" value="4HB_MCP_1"/>
    <property type="match status" value="1"/>
</dbReference>
<feature type="domain" description="HAMP" evidence="10">
    <location>
        <begin position="203"/>
        <end position="256"/>
    </location>
</feature>
<dbReference type="PROSITE" id="PS50111">
    <property type="entry name" value="CHEMOTAXIS_TRANSDUC_2"/>
    <property type="match status" value="1"/>
</dbReference>
<evidence type="ECO:0000256" key="2">
    <source>
        <dbReference type="ARBA" id="ARBA00022475"/>
    </source>
</evidence>
<dbReference type="PANTHER" id="PTHR32089:SF112">
    <property type="entry name" value="LYSOZYME-LIKE PROTEIN-RELATED"/>
    <property type="match status" value="1"/>
</dbReference>
<proteinExistence type="inferred from homology"/>
<evidence type="ECO:0000256" key="1">
    <source>
        <dbReference type="ARBA" id="ARBA00004236"/>
    </source>
</evidence>
<evidence type="ECO:0000259" key="9">
    <source>
        <dbReference type="PROSITE" id="PS50111"/>
    </source>
</evidence>
<reference evidence="11 14" key="2">
    <citation type="submission" date="2022-05" db="EMBL/GenBank/DDBJ databases">
        <title>Genome Sequencing of Bee-Associated Microbes.</title>
        <authorList>
            <person name="Dunlap C."/>
        </authorList>
    </citation>
    <scope>NUCLEOTIDE SEQUENCE [LARGE SCALE GENOMIC DNA]</scope>
    <source>
        <strain evidence="11 14">NRRL B-23120</strain>
    </source>
</reference>
<dbReference type="PANTHER" id="PTHR32089">
    <property type="entry name" value="METHYL-ACCEPTING CHEMOTAXIS PROTEIN MCPB"/>
    <property type="match status" value="1"/>
</dbReference>
<evidence type="ECO:0000256" key="3">
    <source>
        <dbReference type="ARBA" id="ARBA00023136"/>
    </source>
</evidence>
<evidence type="ECO:0000256" key="7">
    <source>
        <dbReference type="SAM" id="Coils"/>
    </source>
</evidence>
<evidence type="ECO:0000313" key="12">
    <source>
        <dbReference type="EMBL" id="QAV16328.1"/>
    </source>
</evidence>
<dbReference type="Pfam" id="PF00015">
    <property type="entry name" value="MCPsignal"/>
    <property type="match status" value="1"/>
</dbReference>
<dbReference type="SUPFAM" id="SSF58104">
    <property type="entry name" value="Methyl-accepting chemotaxis protein (MCP) signaling domain"/>
    <property type="match status" value="1"/>
</dbReference>
<comment type="similarity">
    <text evidence="5">Belongs to the methyl-accepting chemotaxis (MCP) protein family.</text>
</comment>
<evidence type="ECO:0000259" key="10">
    <source>
        <dbReference type="PROSITE" id="PS50885"/>
    </source>
</evidence>
<dbReference type="OrthoDB" id="107771at2"/>
<keyword evidence="3" id="KW-0472">Membrane</keyword>
<dbReference type="Proteomes" id="UP000288943">
    <property type="component" value="Chromosome"/>
</dbReference>
<feature type="domain" description="Methyl-accepting transducer" evidence="9">
    <location>
        <begin position="275"/>
        <end position="511"/>
    </location>
</feature>
<dbReference type="EMBL" id="CP026520">
    <property type="protein sequence ID" value="QAV16328.1"/>
    <property type="molecule type" value="Genomic_DNA"/>
</dbReference>
<comment type="subcellular location">
    <subcellularLocation>
        <location evidence="1">Cell membrane</location>
    </subcellularLocation>
</comment>
<evidence type="ECO:0000256" key="4">
    <source>
        <dbReference type="ARBA" id="ARBA00023224"/>
    </source>
</evidence>
<feature type="coiled-coil region" evidence="7">
    <location>
        <begin position="76"/>
        <end position="129"/>
    </location>
</feature>
<feature type="region of interest" description="Disordered" evidence="8">
    <location>
        <begin position="561"/>
        <end position="587"/>
    </location>
</feature>
<accession>A0A410WPL1</accession>
<dbReference type="SMART" id="SM00304">
    <property type="entry name" value="HAMP"/>
    <property type="match status" value="1"/>
</dbReference>